<feature type="region of interest" description="Disordered" evidence="1">
    <location>
        <begin position="1"/>
        <end position="38"/>
    </location>
</feature>
<dbReference type="AlphaFoldDB" id="A0A9Q8SJ70"/>
<feature type="compositionally biased region" description="Polar residues" evidence="1">
    <location>
        <begin position="96"/>
        <end position="109"/>
    </location>
</feature>
<dbReference type="EMBL" id="CP019474">
    <property type="protein sequence ID" value="UQC78372.1"/>
    <property type="molecule type" value="Genomic_DNA"/>
</dbReference>
<reference evidence="2" key="1">
    <citation type="journal article" date="2021" name="Mol. Plant Microbe Interact.">
        <title>Complete Genome Sequence of the Plant-Pathogenic Fungus Colletotrichum lupini.</title>
        <authorList>
            <person name="Baroncelli R."/>
            <person name="Pensec F."/>
            <person name="Da Lio D."/>
            <person name="Boufleur T."/>
            <person name="Vicente I."/>
            <person name="Sarrocco S."/>
            <person name="Picot A."/>
            <person name="Baraldi E."/>
            <person name="Sukno S."/>
            <person name="Thon M."/>
            <person name="Le Floch G."/>
        </authorList>
    </citation>
    <scope>NUCLEOTIDE SEQUENCE</scope>
    <source>
        <strain evidence="2">IMI 504893</strain>
    </source>
</reference>
<dbReference type="RefSeq" id="XP_049140009.1">
    <property type="nucleotide sequence ID" value="XM_049282866.1"/>
</dbReference>
<feature type="compositionally biased region" description="Basic and acidic residues" evidence="1">
    <location>
        <begin position="1"/>
        <end position="13"/>
    </location>
</feature>
<protein>
    <recommendedName>
        <fullName evidence="4">Clr5 domain-containing protein</fullName>
    </recommendedName>
</protein>
<feature type="compositionally biased region" description="Basic residues" evidence="1">
    <location>
        <begin position="375"/>
        <end position="385"/>
    </location>
</feature>
<gene>
    <name evidence="2" type="ORF">CLUP02_03849</name>
</gene>
<evidence type="ECO:0000313" key="2">
    <source>
        <dbReference type="EMBL" id="UQC78372.1"/>
    </source>
</evidence>
<organism evidence="2 3">
    <name type="scientific">Colletotrichum lupini</name>
    <dbReference type="NCBI Taxonomy" id="145971"/>
    <lineage>
        <taxon>Eukaryota</taxon>
        <taxon>Fungi</taxon>
        <taxon>Dikarya</taxon>
        <taxon>Ascomycota</taxon>
        <taxon>Pezizomycotina</taxon>
        <taxon>Sordariomycetes</taxon>
        <taxon>Hypocreomycetidae</taxon>
        <taxon>Glomerellales</taxon>
        <taxon>Glomerellaceae</taxon>
        <taxon>Colletotrichum</taxon>
        <taxon>Colletotrichum acutatum species complex</taxon>
    </lineage>
</organism>
<name>A0A9Q8SJ70_9PEZI</name>
<evidence type="ECO:0000256" key="1">
    <source>
        <dbReference type="SAM" id="MobiDB-lite"/>
    </source>
</evidence>
<feature type="region of interest" description="Disordered" evidence="1">
    <location>
        <begin position="203"/>
        <end position="223"/>
    </location>
</feature>
<keyword evidence="3" id="KW-1185">Reference proteome</keyword>
<sequence>MFVRLQDHQDGMDRLPPPPAMSYHQSRTDDVPRVLPSLSSFSFDDRMDMDARNDTKPGQRHEVEVATTLASMASFNIKSPTLPSPTQSFTSIKSDAMTRSTNSQFSSPEPRSPDLPSVNSQLSFTKDSTAQITLPRLRELDLRLPEPEFVPSPSFMPSAMTGGPRRSSIESLGSFQEPRMDLSSPTAYRIPMPPMPPMAYPDALPSPTFSNSHRNPLSPPSRRLQHRLPVTLRTGCSPSRRPRRSPTGSRCNVKYTIQQVDFIDYFRVDHHLSWKEVEAKYASVFPEDAAKGHKRGPQGLQGVYYRKNKQIPATDPNNLLVFDEDDNPKTFQCDVREQGKKMNNSIGLLGMHPERAITYAWVSEEHKRQYDKLGRSRKTSSARRRGGTEEEETSNSKQPSLIFSFYLSLPPNCKKQLPSQLCQKKKKGIHKTSRYTKRVIIHLSKRALNKATWEFHSFFHSLHFLVSPNFPAIKVTVPKMEGYAESKRGSFSWGIVL</sequence>
<evidence type="ECO:0008006" key="4">
    <source>
        <dbReference type="Google" id="ProtNLM"/>
    </source>
</evidence>
<proteinExistence type="predicted"/>
<dbReference type="KEGG" id="clup:CLUP02_03849"/>
<feature type="region of interest" description="Disordered" evidence="1">
    <location>
        <begin position="148"/>
        <end position="180"/>
    </location>
</feature>
<feature type="region of interest" description="Disordered" evidence="1">
    <location>
        <begin position="370"/>
        <end position="396"/>
    </location>
</feature>
<accession>A0A9Q8SJ70</accession>
<dbReference type="Proteomes" id="UP000830671">
    <property type="component" value="Chromosome 2"/>
</dbReference>
<feature type="region of interest" description="Disordered" evidence="1">
    <location>
        <begin position="96"/>
        <end position="121"/>
    </location>
</feature>
<dbReference type="GeneID" id="73337876"/>
<evidence type="ECO:0000313" key="3">
    <source>
        <dbReference type="Proteomes" id="UP000830671"/>
    </source>
</evidence>